<name>A0A0V0UC18_9BILA</name>
<evidence type="ECO:0000313" key="1">
    <source>
        <dbReference type="EMBL" id="KRX48876.1"/>
    </source>
</evidence>
<accession>A0A0V0UC18</accession>
<keyword evidence="2" id="KW-1185">Reference proteome</keyword>
<gene>
    <name evidence="1" type="ORF">T05_2743</name>
</gene>
<proteinExistence type="predicted"/>
<reference evidence="1 2" key="1">
    <citation type="submission" date="2015-01" db="EMBL/GenBank/DDBJ databases">
        <title>Evolution of Trichinella species and genotypes.</title>
        <authorList>
            <person name="Korhonen P.K."/>
            <person name="Edoardo P."/>
            <person name="Giuseppe L.R."/>
            <person name="Gasser R.B."/>
        </authorList>
    </citation>
    <scope>NUCLEOTIDE SEQUENCE [LARGE SCALE GENOMIC DNA]</scope>
    <source>
        <strain evidence="1">ISS417</strain>
    </source>
</reference>
<dbReference type="EMBL" id="JYDJ01000023">
    <property type="protein sequence ID" value="KRX48876.1"/>
    <property type="molecule type" value="Genomic_DNA"/>
</dbReference>
<dbReference type="Proteomes" id="UP000055048">
    <property type="component" value="Unassembled WGS sequence"/>
</dbReference>
<sequence>MAILNSTQAWLVRSNHRHRLDAETRQDQATSKTSVSKLPIASVLNFTVCTTCLYRLVAVDRTPYQQLPRQKRANRKSKENQGIGQYLPLANDECVSYG</sequence>
<organism evidence="1 2">
    <name type="scientific">Trichinella murrelli</name>
    <dbReference type="NCBI Taxonomy" id="144512"/>
    <lineage>
        <taxon>Eukaryota</taxon>
        <taxon>Metazoa</taxon>
        <taxon>Ecdysozoa</taxon>
        <taxon>Nematoda</taxon>
        <taxon>Enoplea</taxon>
        <taxon>Dorylaimia</taxon>
        <taxon>Trichinellida</taxon>
        <taxon>Trichinellidae</taxon>
        <taxon>Trichinella</taxon>
    </lineage>
</organism>
<comment type="caution">
    <text evidence="1">The sequence shown here is derived from an EMBL/GenBank/DDBJ whole genome shotgun (WGS) entry which is preliminary data.</text>
</comment>
<protein>
    <submittedName>
        <fullName evidence="1">Uncharacterized protein</fullName>
    </submittedName>
</protein>
<dbReference type="AlphaFoldDB" id="A0A0V0UC18"/>
<evidence type="ECO:0000313" key="2">
    <source>
        <dbReference type="Proteomes" id="UP000055048"/>
    </source>
</evidence>